<evidence type="ECO:0000256" key="10">
    <source>
        <dbReference type="ARBA" id="ARBA00022984"/>
    </source>
</evidence>
<dbReference type="Proteomes" id="UP000264141">
    <property type="component" value="Unassembled WGS sequence"/>
</dbReference>
<dbReference type="GO" id="GO:0071555">
    <property type="term" value="P:cell wall organization"/>
    <property type="evidence" value="ECO:0007669"/>
    <property type="project" value="UniProtKB-KW"/>
</dbReference>
<evidence type="ECO:0000256" key="8">
    <source>
        <dbReference type="ARBA" id="ARBA00022840"/>
    </source>
</evidence>
<dbReference type="PANTHER" id="PTHR43445">
    <property type="entry name" value="UDP-N-ACETYLMURAMATE--L-ALANINE LIGASE-RELATED"/>
    <property type="match status" value="1"/>
</dbReference>
<evidence type="ECO:0000256" key="7">
    <source>
        <dbReference type="ARBA" id="ARBA00022741"/>
    </source>
</evidence>
<dbReference type="GO" id="GO:0008360">
    <property type="term" value="P:regulation of cell shape"/>
    <property type="evidence" value="ECO:0007669"/>
    <property type="project" value="UniProtKB-KW"/>
</dbReference>
<dbReference type="SUPFAM" id="SSF51984">
    <property type="entry name" value="MurCD N-terminal domain"/>
    <property type="match status" value="1"/>
</dbReference>
<feature type="binding site" evidence="14">
    <location>
        <begin position="108"/>
        <end position="114"/>
    </location>
    <ligand>
        <name>ATP</name>
        <dbReference type="ChEBI" id="CHEBI:30616"/>
    </ligand>
</feature>
<dbReference type="SUPFAM" id="SSF53623">
    <property type="entry name" value="MurD-like peptide ligases, catalytic domain"/>
    <property type="match status" value="1"/>
</dbReference>
<evidence type="ECO:0000313" key="19">
    <source>
        <dbReference type="Proteomes" id="UP000264141"/>
    </source>
</evidence>
<dbReference type="STRING" id="229919.GCA_001050195_01937"/>
<feature type="domain" description="Mur ligase N-terminal catalytic" evidence="15">
    <location>
        <begin position="4"/>
        <end position="101"/>
    </location>
</feature>
<dbReference type="Gene3D" id="3.40.1190.10">
    <property type="entry name" value="Mur-like, catalytic domain"/>
    <property type="match status" value="1"/>
</dbReference>
<dbReference type="InterPro" id="IPR005758">
    <property type="entry name" value="UDP-N-AcMur_Ala_ligase_MurC"/>
</dbReference>
<keyword evidence="5 14" id="KW-0436">Ligase</keyword>
<keyword evidence="9 14" id="KW-0133">Cell shape</keyword>
<evidence type="ECO:0000256" key="1">
    <source>
        <dbReference type="ARBA" id="ARBA00004496"/>
    </source>
</evidence>
<dbReference type="RefSeq" id="WP_062192808.1">
    <property type="nucleotide sequence ID" value="NZ_DF967965.1"/>
</dbReference>
<evidence type="ECO:0000256" key="11">
    <source>
        <dbReference type="ARBA" id="ARBA00023306"/>
    </source>
</evidence>
<proteinExistence type="inferred from homology"/>
<dbReference type="CDD" id="cd01983">
    <property type="entry name" value="SIMIBI"/>
    <property type="match status" value="1"/>
</dbReference>
<dbReference type="InterPro" id="IPR000713">
    <property type="entry name" value="Mur_ligase_N"/>
</dbReference>
<keyword evidence="12 14" id="KW-0961">Cell wall biogenesis/degradation</keyword>
<dbReference type="GO" id="GO:0008763">
    <property type="term" value="F:UDP-N-acetylmuramate-L-alanine ligase activity"/>
    <property type="evidence" value="ECO:0007669"/>
    <property type="project" value="UniProtKB-UniRule"/>
</dbReference>
<dbReference type="EC" id="6.3.2.8" evidence="3 14"/>
<feature type="domain" description="Mur ligase central" evidence="17">
    <location>
        <begin position="106"/>
        <end position="287"/>
    </location>
</feature>
<evidence type="ECO:0000256" key="3">
    <source>
        <dbReference type="ARBA" id="ARBA00012211"/>
    </source>
</evidence>
<sequence>MERVHFIGIGGTGLSAIARVLAEQGVSVSGSDRALSPLAQELIASGIPVALGHAAENVTGADLVIRSSAIPDDNPEVLAARARGIPVLKRADFLPRLLKDKRVLAVAGTHGKTTTAAMLAWVLTALGYDPSFIVGSVVHNLGKNAHAGKSDWFVIEADEYDRMFLGINPWVAVVTYMEHDHPDCFPTFEAYREAFEQFVGQIRQGGALLVCGDRPETFELAFSAPEQVQAYSYALHTPAHYRIADASPNAQGGFSGTILFRGSVLARLDLQIPGEHNLANALAAFATTHFLGMNPEEAAKALHDFSGSDRRFQVLGEEKGILVINDYAHHPTEIRSTLAAARARYPRRRIWAVWQPHTYSRTRALFNEFCRAFSDADRVIVTEVYAAREAQEDFSASQVVSQMLHSGAIFLPTLDKVTEYLFQELQPGDVLMVLSAGDADRVCAEVLHHYQNGSAFVSGEKTHD</sequence>
<comment type="caution">
    <text evidence="18">The sequence shown here is derived from an EMBL/GenBank/DDBJ whole genome shotgun (WGS) entry which is preliminary data.</text>
</comment>
<dbReference type="PANTHER" id="PTHR43445:SF3">
    <property type="entry name" value="UDP-N-ACETYLMURAMATE--L-ALANINE LIGASE"/>
    <property type="match status" value="1"/>
</dbReference>
<keyword evidence="11 14" id="KW-0131">Cell cycle</keyword>
<feature type="domain" description="Mur ligase C-terminal" evidence="16">
    <location>
        <begin position="310"/>
        <end position="437"/>
    </location>
</feature>
<dbReference type="GO" id="GO:0051301">
    <property type="term" value="P:cell division"/>
    <property type="evidence" value="ECO:0007669"/>
    <property type="project" value="UniProtKB-KW"/>
</dbReference>
<evidence type="ECO:0000256" key="9">
    <source>
        <dbReference type="ARBA" id="ARBA00022960"/>
    </source>
</evidence>
<evidence type="ECO:0000259" key="17">
    <source>
        <dbReference type="Pfam" id="PF08245"/>
    </source>
</evidence>
<organism evidence="18 19">
    <name type="scientific">Anaerolinea thermolimosa</name>
    <dbReference type="NCBI Taxonomy" id="229919"/>
    <lineage>
        <taxon>Bacteria</taxon>
        <taxon>Bacillati</taxon>
        <taxon>Chloroflexota</taxon>
        <taxon>Anaerolineae</taxon>
        <taxon>Anaerolineales</taxon>
        <taxon>Anaerolineaceae</taxon>
        <taxon>Anaerolinea</taxon>
    </lineage>
</organism>
<keyword evidence="10 14" id="KW-0573">Peptidoglycan synthesis</keyword>
<dbReference type="Pfam" id="PF01225">
    <property type="entry name" value="Mur_ligase"/>
    <property type="match status" value="1"/>
</dbReference>
<protein>
    <recommendedName>
        <fullName evidence="3 14">UDP-N-acetylmuramate--L-alanine ligase</fullName>
        <ecNumber evidence="3 14">6.3.2.8</ecNumber>
    </recommendedName>
    <alternativeName>
        <fullName evidence="14">UDP-N-acetylmuramoyl-L-alanine synthetase</fullName>
    </alternativeName>
</protein>
<evidence type="ECO:0000259" key="16">
    <source>
        <dbReference type="Pfam" id="PF02875"/>
    </source>
</evidence>
<dbReference type="NCBIfam" id="TIGR01082">
    <property type="entry name" value="murC"/>
    <property type="match status" value="1"/>
</dbReference>
<dbReference type="Gene3D" id="3.40.50.720">
    <property type="entry name" value="NAD(P)-binding Rossmann-like Domain"/>
    <property type="match status" value="1"/>
</dbReference>
<comment type="subcellular location">
    <subcellularLocation>
        <location evidence="1 14">Cytoplasm</location>
    </subcellularLocation>
</comment>
<dbReference type="InterPro" id="IPR036615">
    <property type="entry name" value="Mur_ligase_C_dom_sf"/>
</dbReference>
<evidence type="ECO:0000256" key="14">
    <source>
        <dbReference type="HAMAP-Rule" id="MF_00046"/>
    </source>
</evidence>
<keyword evidence="8 14" id="KW-0067">ATP-binding</keyword>
<dbReference type="UniPathway" id="UPA00219"/>
<keyword evidence="4 14" id="KW-0963">Cytoplasm</keyword>
<dbReference type="EMBL" id="DPBP01000037">
    <property type="protein sequence ID" value="HCE18054.1"/>
    <property type="molecule type" value="Genomic_DNA"/>
</dbReference>
<dbReference type="AlphaFoldDB" id="A0A3D1JHY7"/>
<accession>A0A3D1JHY7</accession>
<evidence type="ECO:0000256" key="4">
    <source>
        <dbReference type="ARBA" id="ARBA00022490"/>
    </source>
</evidence>
<evidence type="ECO:0000313" key="18">
    <source>
        <dbReference type="EMBL" id="HCE18054.1"/>
    </source>
</evidence>
<dbReference type="Pfam" id="PF02875">
    <property type="entry name" value="Mur_ligase_C"/>
    <property type="match status" value="1"/>
</dbReference>
<name>A0A3D1JHY7_9CHLR</name>
<dbReference type="GO" id="GO:0005524">
    <property type="term" value="F:ATP binding"/>
    <property type="evidence" value="ECO:0007669"/>
    <property type="project" value="UniProtKB-UniRule"/>
</dbReference>
<evidence type="ECO:0000256" key="12">
    <source>
        <dbReference type="ARBA" id="ARBA00023316"/>
    </source>
</evidence>
<evidence type="ECO:0000256" key="5">
    <source>
        <dbReference type="ARBA" id="ARBA00022598"/>
    </source>
</evidence>
<evidence type="ECO:0000256" key="2">
    <source>
        <dbReference type="ARBA" id="ARBA00004752"/>
    </source>
</evidence>
<keyword evidence="6 14" id="KW-0132">Cell division</keyword>
<comment type="function">
    <text evidence="14">Cell wall formation.</text>
</comment>
<dbReference type="InterPro" id="IPR004101">
    <property type="entry name" value="Mur_ligase_C"/>
</dbReference>
<evidence type="ECO:0000256" key="13">
    <source>
        <dbReference type="ARBA" id="ARBA00047833"/>
    </source>
</evidence>
<keyword evidence="7 14" id="KW-0547">Nucleotide-binding</keyword>
<dbReference type="OrthoDB" id="9804126at2"/>
<dbReference type="Pfam" id="PF08245">
    <property type="entry name" value="Mur_ligase_M"/>
    <property type="match status" value="1"/>
</dbReference>
<evidence type="ECO:0000256" key="6">
    <source>
        <dbReference type="ARBA" id="ARBA00022618"/>
    </source>
</evidence>
<evidence type="ECO:0000259" key="15">
    <source>
        <dbReference type="Pfam" id="PF01225"/>
    </source>
</evidence>
<dbReference type="SUPFAM" id="SSF53244">
    <property type="entry name" value="MurD-like peptide ligases, peptide-binding domain"/>
    <property type="match status" value="1"/>
</dbReference>
<dbReference type="InterPro" id="IPR050061">
    <property type="entry name" value="MurCDEF_pg_biosynth"/>
</dbReference>
<dbReference type="InterPro" id="IPR013221">
    <property type="entry name" value="Mur_ligase_cen"/>
</dbReference>
<dbReference type="GO" id="GO:0005737">
    <property type="term" value="C:cytoplasm"/>
    <property type="evidence" value="ECO:0007669"/>
    <property type="project" value="UniProtKB-SubCell"/>
</dbReference>
<gene>
    <name evidence="14 18" type="primary">murC</name>
    <name evidence="18" type="ORF">DEQ80_09360</name>
</gene>
<dbReference type="GO" id="GO:0009252">
    <property type="term" value="P:peptidoglycan biosynthetic process"/>
    <property type="evidence" value="ECO:0007669"/>
    <property type="project" value="UniProtKB-UniRule"/>
</dbReference>
<comment type="catalytic activity">
    <reaction evidence="13 14">
        <text>UDP-N-acetyl-alpha-D-muramate + L-alanine + ATP = UDP-N-acetyl-alpha-D-muramoyl-L-alanine + ADP + phosphate + H(+)</text>
        <dbReference type="Rhea" id="RHEA:23372"/>
        <dbReference type="ChEBI" id="CHEBI:15378"/>
        <dbReference type="ChEBI" id="CHEBI:30616"/>
        <dbReference type="ChEBI" id="CHEBI:43474"/>
        <dbReference type="ChEBI" id="CHEBI:57972"/>
        <dbReference type="ChEBI" id="CHEBI:70757"/>
        <dbReference type="ChEBI" id="CHEBI:83898"/>
        <dbReference type="ChEBI" id="CHEBI:456216"/>
        <dbReference type="EC" id="6.3.2.8"/>
    </reaction>
</comment>
<dbReference type="InterPro" id="IPR036565">
    <property type="entry name" value="Mur-like_cat_sf"/>
</dbReference>
<comment type="similarity">
    <text evidence="14">Belongs to the MurCDEF family.</text>
</comment>
<dbReference type="Gene3D" id="3.90.190.20">
    <property type="entry name" value="Mur ligase, C-terminal domain"/>
    <property type="match status" value="1"/>
</dbReference>
<comment type="pathway">
    <text evidence="2 14">Cell wall biogenesis; peptidoglycan biosynthesis.</text>
</comment>
<dbReference type="HAMAP" id="MF_00046">
    <property type="entry name" value="MurC"/>
    <property type="match status" value="1"/>
</dbReference>
<reference evidence="18 19" key="1">
    <citation type="journal article" date="2018" name="Nat. Biotechnol.">
        <title>A standardized bacterial taxonomy based on genome phylogeny substantially revises the tree of life.</title>
        <authorList>
            <person name="Parks D.H."/>
            <person name="Chuvochina M."/>
            <person name="Waite D.W."/>
            <person name="Rinke C."/>
            <person name="Skarshewski A."/>
            <person name="Chaumeil P.A."/>
            <person name="Hugenholtz P."/>
        </authorList>
    </citation>
    <scope>NUCLEOTIDE SEQUENCE [LARGE SCALE GENOMIC DNA]</scope>
    <source>
        <strain evidence="18">UBA8781</strain>
    </source>
</reference>